<dbReference type="Gene3D" id="3.30.70.360">
    <property type="match status" value="1"/>
</dbReference>
<evidence type="ECO:0000256" key="1">
    <source>
        <dbReference type="ARBA" id="ARBA00006247"/>
    </source>
</evidence>
<keyword evidence="7" id="KW-1185">Reference proteome</keyword>
<keyword evidence="3" id="KW-0479">Metal-binding</keyword>
<organism evidence="6 7">
    <name type="scientific">Mya arenaria</name>
    <name type="common">Soft-shell clam</name>
    <dbReference type="NCBI Taxonomy" id="6604"/>
    <lineage>
        <taxon>Eukaryota</taxon>
        <taxon>Metazoa</taxon>
        <taxon>Spiralia</taxon>
        <taxon>Lophotrochozoa</taxon>
        <taxon>Mollusca</taxon>
        <taxon>Bivalvia</taxon>
        <taxon>Autobranchia</taxon>
        <taxon>Heteroconchia</taxon>
        <taxon>Euheterodonta</taxon>
        <taxon>Imparidentia</taxon>
        <taxon>Neoheterodontei</taxon>
        <taxon>Myida</taxon>
        <taxon>Myoidea</taxon>
        <taxon>Myidae</taxon>
        <taxon>Mya</taxon>
    </lineage>
</organism>
<keyword evidence="2" id="KW-0645">Protease</keyword>
<proteinExistence type="inferred from homology"/>
<name>A0ABY7E1I0_MYAAR</name>
<evidence type="ECO:0000256" key="4">
    <source>
        <dbReference type="ARBA" id="ARBA00022801"/>
    </source>
</evidence>
<dbReference type="InterPro" id="IPR002933">
    <property type="entry name" value="Peptidase_M20"/>
</dbReference>
<dbReference type="Pfam" id="PF07687">
    <property type="entry name" value="M20_dimer"/>
    <property type="match status" value="1"/>
</dbReference>
<dbReference type="PANTHER" id="PTHR43270">
    <property type="entry name" value="BETA-ALA-HIS DIPEPTIDASE"/>
    <property type="match status" value="1"/>
</dbReference>
<evidence type="ECO:0000256" key="2">
    <source>
        <dbReference type="ARBA" id="ARBA00022670"/>
    </source>
</evidence>
<dbReference type="Proteomes" id="UP001164746">
    <property type="component" value="Chromosome 4"/>
</dbReference>
<feature type="domain" description="Peptidase M20 dimerisation" evidence="5">
    <location>
        <begin position="358"/>
        <end position="517"/>
    </location>
</feature>
<dbReference type="InterPro" id="IPR051458">
    <property type="entry name" value="Cyt/Met_Dipeptidase"/>
</dbReference>
<evidence type="ECO:0000313" key="6">
    <source>
        <dbReference type="EMBL" id="WAR02811.1"/>
    </source>
</evidence>
<keyword evidence="4" id="KW-0378">Hydrolase</keyword>
<dbReference type="Pfam" id="PF01546">
    <property type="entry name" value="Peptidase_M20"/>
    <property type="match status" value="1"/>
</dbReference>
<dbReference type="EMBL" id="CP111015">
    <property type="protein sequence ID" value="WAR02811.1"/>
    <property type="molecule type" value="Genomic_DNA"/>
</dbReference>
<protein>
    <submittedName>
        <fullName evidence="6">CNDP2-like protein</fullName>
    </submittedName>
</protein>
<sequence length="657" mass="72742">MTSNTWMVVEVYVDEVLISPGDLEAVLLVVVLYRLEPSGGTQPEVLTPTHFPIEGVPSKSVVPADGFVLMFDGDCSQLGGVETNEEPLACTWFEQFAPVLCLDTLLLRKCYVVQLIVNLLTSISTDLFLKVFTQVWLCKNVEHEGPFMGLDILGLLWQMHIDQNESKYIQRLSDVVAIKSVSAWPQTRPDVREMVEWTKTTMEKLGATCELEEIGNQTLPDGSELPLPPILLGSLGNDPNKKTLLVYGHLDVQPAEKEDGWDTEPFVLTEKDGKLYGRGSTDDKGPVLGWINCIEAMQELGMQVPINLKFIFEGMEESGSEGLDELVFAKKDTFLKDVDYVCISDNYWLGKKKPCITYGLRGICYFFCEVQCAGKDLHSGIYGGTVHEAMGDLMHIMSSLVDVNGKILVPGMSDDVAPVTEEENKSYGPIDFDMTEYRTDIGVDKLVHDRKEHVLMARWRYPSLSLHGIEGAFSGAGAKTVIPRKVIGKFSIRLVPDMTPDRVEQLVRTYVEQLHKERGSPNIMRLTMGHGGKPWVSDFNHPNYVAGRTAIKKGLVAMVLLEGGGGKPWVSDVNHPNYVAGRNAIKSVFGVEPDLTREGGSIPVTLTFQEATGKNVMLLPMGASDDGAHSQNEKIDKYNYINGIKLLGAYMDELGKI</sequence>
<evidence type="ECO:0000256" key="3">
    <source>
        <dbReference type="ARBA" id="ARBA00022723"/>
    </source>
</evidence>
<dbReference type="PANTHER" id="PTHR43270:SF4">
    <property type="entry name" value="CARNOSINE DIPEPTIDASE 2, ISOFORM A"/>
    <property type="match status" value="1"/>
</dbReference>
<dbReference type="InterPro" id="IPR001261">
    <property type="entry name" value="ArgE/DapE_CS"/>
</dbReference>
<accession>A0ABY7E1I0</accession>
<dbReference type="PROSITE" id="PS00759">
    <property type="entry name" value="ARGE_DAPE_CPG2_2"/>
    <property type="match status" value="1"/>
</dbReference>
<dbReference type="CDD" id="cd05676">
    <property type="entry name" value="M20_dipept_like_CNDP"/>
    <property type="match status" value="1"/>
</dbReference>
<dbReference type="Gene3D" id="3.40.630.10">
    <property type="entry name" value="Zn peptidases"/>
    <property type="match status" value="2"/>
</dbReference>
<gene>
    <name evidence="6" type="ORF">MAR_009369</name>
</gene>
<comment type="similarity">
    <text evidence="1">Belongs to the peptidase M20A family.</text>
</comment>
<dbReference type="SUPFAM" id="SSF53187">
    <property type="entry name" value="Zn-dependent exopeptidases"/>
    <property type="match status" value="1"/>
</dbReference>
<evidence type="ECO:0000259" key="5">
    <source>
        <dbReference type="Pfam" id="PF07687"/>
    </source>
</evidence>
<evidence type="ECO:0000313" key="7">
    <source>
        <dbReference type="Proteomes" id="UP001164746"/>
    </source>
</evidence>
<reference evidence="6" key="1">
    <citation type="submission" date="2022-11" db="EMBL/GenBank/DDBJ databases">
        <title>Centuries of genome instability and evolution in soft-shell clam transmissible cancer (bioRxiv).</title>
        <authorList>
            <person name="Hart S.F.M."/>
            <person name="Yonemitsu M.A."/>
            <person name="Giersch R.M."/>
            <person name="Beal B.F."/>
            <person name="Arriagada G."/>
            <person name="Davis B.W."/>
            <person name="Ostrander E.A."/>
            <person name="Goff S.P."/>
            <person name="Metzger M.J."/>
        </authorList>
    </citation>
    <scope>NUCLEOTIDE SEQUENCE</scope>
    <source>
        <strain evidence="6">MELC-2E11</strain>
        <tissue evidence="6">Siphon/mantle</tissue>
    </source>
</reference>
<dbReference type="InterPro" id="IPR011650">
    <property type="entry name" value="Peptidase_M20_dimer"/>
</dbReference>